<dbReference type="Proteomes" id="UP000011153">
    <property type="component" value="Segment"/>
</dbReference>
<evidence type="ECO:0000313" key="2">
    <source>
        <dbReference type="EMBL" id="AGC35767.1"/>
    </source>
</evidence>
<sequence length="120" mass="13418">MSKLTIAKAEKALAEHHGVILYAAEACGVTRQAFWKFMNKHPELKEAQAEASEVLLDIGEKHLTTAISAGDMKTIRWHLERKGKDRGYTTRQESTGKDGEPLQMGVIERRIVDPEGDESE</sequence>
<accession>L7TMK1</accession>
<feature type="compositionally biased region" description="Basic and acidic residues" evidence="1">
    <location>
        <begin position="83"/>
        <end position="100"/>
    </location>
</feature>
<organism evidence="2 3">
    <name type="scientific">Rhizobium phage RHEph04</name>
    <dbReference type="NCBI Taxonomy" id="1220604"/>
    <lineage>
        <taxon>Viruses</taxon>
        <taxon>Duplodnaviria</taxon>
        <taxon>Heunggongvirae</taxon>
        <taxon>Uroviricota</taxon>
        <taxon>Caudoviricetes</taxon>
        <taxon>Kleczkowskavirus</taxon>
        <taxon>Kleczkowskavirus RHEph4</taxon>
    </lineage>
</organism>
<evidence type="ECO:0000256" key="1">
    <source>
        <dbReference type="SAM" id="MobiDB-lite"/>
    </source>
</evidence>
<gene>
    <name evidence="2" type="ORF">RHEph04_gp081</name>
</gene>
<dbReference type="EMBL" id="JX483876">
    <property type="protein sequence ID" value="AGC35767.1"/>
    <property type="molecule type" value="Genomic_DNA"/>
</dbReference>
<reference evidence="2 3" key="1">
    <citation type="journal article" date="2013" name="Appl. Environ. Microbiol.">
        <title>Narrow Host-Range Bacteriophages that Infect Rhizobium etli associate with Distinct Genomic Types.</title>
        <authorList>
            <person name="Santamaria R.I."/>
            <person name="Bustos P."/>
            <person name="Sepulveda-Robles O."/>
            <person name="Lozano L."/>
            <person name="Rodriguez C."/>
            <person name="Fernandez J.L."/>
            <person name="Juarez S."/>
            <person name="Kameyama L."/>
            <person name="Guarneros G."/>
            <person name="Davila G."/>
            <person name="Gonzalez V."/>
        </authorList>
    </citation>
    <scope>NUCLEOTIDE SEQUENCE [LARGE SCALE GENOMIC DNA]</scope>
</reference>
<keyword evidence="3" id="KW-1185">Reference proteome</keyword>
<feature type="region of interest" description="Disordered" evidence="1">
    <location>
        <begin position="83"/>
        <end position="105"/>
    </location>
</feature>
<name>L7TMK1_9CAUD</name>
<proteinExistence type="predicted"/>
<evidence type="ECO:0000313" key="3">
    <source>
        <dbReference type="Proteomes" id="UP000011153"/>
    </source>
</evidence>
<protein>
    <submittedName>
        <fullName evidence="2">Uncharacterized protein</fullName>
    </submittedName>
</protein>